<dbReference type="Proteomes" id="UP000694409">
    <property type="component" value="Unassembled WGS sequence"/>
</dbReference>
<dbReference type="InterPro" id="IPR027912">
    <property type="entry name" value="CFAP54"/>
</dbReference>
<evidence type="ECO:0000313" key="2">
    <source>
        <dbReference type="Proteomes" id="UP000694409"/>
    </source>
</evidence>
<reference evidence="1" key="2">
    <citation type="submission" date="2025-09" db="UniProtKB">
        <authorList>
            <consortium name="Ensembl"/>
        </authorList>
    </citation>
    <scope>IDENTIFICATION</scope>
</reference>
<sequence>GIINPSSTLLQLMLAERVSGDAAVKFVKLAFSYEEWNVFYSAFEFVDNFLQAQDDPTWKKADIELKLLTLMQPIVFPGKFDRSFSITDGGKSKEGSDTFYLRVLKNVETVYVLGYLCVYMPTHFHTYIGFSFQNVHPDKEILVDVVMCLWQKCKMELQEIQKCGSQRNEENMEIILKLLHVLDHQFSFLLYVFLIFV</sequence>
<accession>A0A8C9UAY3</accession>
<dbReference type="AlphaFoldDB" id="A0A8C9UAY3"/>
<dbReference type="GO" id="GO:0060271">
    <property type="term" value="P:cilium assembly"/>
    <property type="evidence" value="ECO:0007669"/>
    <property type="project" value="TreeGrafter"/>
</dbReference>
<reference evidence="1" key="1">
    <citation type="submission" date="2025-08" db="UniProtKB">
        <authorList>
            <consortium name="Ensembl"/>
        </authorList>
    </citation>
    <scope>IDENTIFICATION</scope>
</reference>
<protein>
    <submittedName>
        <fullName evidence="1">Uncharacterized protein</fullName>
    </submittedName>
</protein>
<dbReference type="GeneTree" id="ENSGT00940000162970"/>
<dbReference type="PANTHER" id="PTHR33487:SF1">
    <property type="entry name" value="CILIA- AND FLAGELLA-ASSOCIATED PROTEIN 54"/>
    <property type="match status" value="1"/>
</dbReference>
<keyword evidence="2" id="KW-1185">Reference proteome</keyword>
<dbReference type="PANTHER" id="PTHR33487">
    <property type="entry name" value="CILIA- AND FLAGELLA-ASSOCIATED PROTEIN 54"/>
    <property type="match status" value="1"/>
</dbReference>
<organism evidence="1 2">
    <name type="scientific">Serinus canaria</name>
    <name type="common">Island canary</name>
    <name type="synonym">Fringilla canaria</name>
    <dbReference type="NCBI Taxonomy" id="9135"/>
    <lineage>
        <taxon>Eukaryota</taxon>
        <taxon>Metazoa</taxon>
        <taxon>Chordata</taxon>
        <taxon>Craniata</taxon>
        <taxon>Vertebrata</taxon>
        <taxon>Euteleostomi</taxon>
        <taxon>Archelosauria</taxon>
        <taxon>Archosauria</taxon>
        <taxon>Dinosauria</taxon>
        <taxon>Saurischia</taxon>
        <taxon>Theropoda</taxon>
        <taxon>Coelurosauria</taxon>
        <taxon>Aves</taxon>
        <taxon>Neognathae</taxon>
        <taxon>Neoaves</taxon>
        <taxon>Telluraves</taxon>
        <taxon>Australaves</taxon>
        <taxon>Passeriformes</taxon>
        <taxon>Passeroidea</taxon>
        <taxon>Fringillidae</taxon>
        <taxon>Carduelinae</taxon>
        <taxon>Serinus</taxon>
    </lineage>
</organism>
<evidence type="ECO:0000313" key="1">
    <source>
        <dbReference type="Ensembl" id="ENSSCAP00000009220.1"/>
    </source>
</evidence>
<proteinExistence type="predicted"/>
<dbReference type="Ensembl" id="ENSSCAT00000010410.1">
    <property type="protein sequence ID" value="ENSSCAP00000009220.1"/>
    <property type="gene ID" value="ENSSCAG00000007043.1"/>
</dbReference>
<name>A0A8C9UAY3_SERCA</name>
<dbReference type="Pfam" id="PF14858">
    <property type="entry name" value="CFAP54_N"/>
    <property type="match status" value="1"/>
</dbReference>